<evidence type="ECO:0000259" key="4">
    <source>
        <dbReference type="PROSITE" id="PS50893"/>
    </source>
</evidence>
<comment type="caution">
    <text evidence="5">The sequence shown here is derived from an EMBL/GenBank/DDBJ whole genome shotgun (WGS) entry which is preliminary data.</text>
</comment>
<protein>
    <recommendedName>
        <fullName evidence="4">ABC transporter domain-containing protein</fullName>
    </recommendedName>
</protein>
<dbReference type="EMBL" id="BARS01006856">
    <property type="protein sequence ID" value="GAF74664.1"/>
    <property type="molecule type" value="Genomic_DNA"/>
</dbReference>
<dbReference type="InterPro" id="IPR050611">
    <property type="entry name" value="ABCF"/>
</dbReference>
<dbReference type="FunFam" id="3.40.50.300:FF:000011">
    <property type="entry name" value="Putative ABC transporter ATP-binding component"/>
    <property type="match status" value="1"/>
</dbReference>
<evidence type="ECO:0000256" key="1">
    <source>
        <dbReference type="ARBA" id="ARBA00022737"/>
    </source>
</evidence>
<name>X0S0S0_9ZZZZ</name>
<gene>
    <name evidence="5" type="ORF">S01H1_13283</name>
</gene>
<keyword evidence="2" id="KW-0547">Nucleotide-binding</keyword>
<accession>X0S0S0</accession>
<keyword evidence="3" id="KW-0067">ATP-binding</keyword>
<dbReference type="InterPro" id="IPR027417">
    <property type="entry name" value="P-loop_NTPase"/>
</dbReference>
<sequence>MITVQDLSKQYGEQIIFDRVSFTIGPGERVGLVGRNGHGKTTLLRLLIGEEAYDAGRVTLPRDYRVGHQAQHIRFTKPTVLEEGCLGLPEDAQSDEWRVKKTLSGLGFTEEDFGRSPDELSGGYRMRLSLTKVLVSDPNLLLLDEPTNFLDIVSIRWLERFLRAWQGELIVITHDRGFMDSVTTHVMGIYRTKLRKIAGSTKKYYEQIVQEEEVYEKRRITQEKKRKQTEQFINRFRSKARHAGMVQSRIKALEKQGSMEKLVEAPVLSFSFNAAPCP</sequence>
<evidence type="ECO:0000256" key="2">
    <source>
        <dbReference type="ARBA" id="ARBA00022741"/>
    </source>
</evidence>
<dbReference type="Pfam" id="PF12848">
    <property type="entry name" value="ABC_tran_Xtn"/>
    <property type="match status" value="1"/>
</dbReference>
<proteinExistence type="predicted"/>
<dbReference type="SUPFAM" id="SSF52540">
    <property type="entry name" value="P-loop containing nucleoside triphosphate hydrolases"/>
    <property type="match status" value="1"/>
</dbReference>
<dbReference type="GO" id="GO:0016887">
    <property type="term" value="F:ATP hydrolysis activity"/>
    <property type="evidence" value="ECO:0007669"/>
    <property type="project" value="InterPro"/>
</dbReference>
<reference evidence="5" key="1">
    <citation type="journal article" date="2014" name="Front. Microbiol.">
        <title>High frequency of phylogenetically diverse reductive dehalogenase-homologous genes in deep subseafloor sedimentary metagenomes.</title>
        <authorList>
            <person name="Kawai M."/>
            <person name="Futagami T."/>
            <person name="Toyoda A."/>
            <person name="Takaki Y."/>
            <person name="Nishi S."/>
            <person name="Hori S."/>
            <person name="Arai W."/>
            <person name="Tsubouchi T."/>
            <person name="Morono Y."/>
            <person name="Uchiyama I."/>
            <person name="Ito T."/>
            <person name="Fujiyama A."/>
            <person name="Inagaki F."/>
            <person name="Takami H."/>
        </authorList>
    </citation>
    <scope>NUCLEOTIDE SEQUENCE</scope>
    <source>
        <strain evidence="5">Expedition CK06-06</strain>
    </source>
</reference>
<evidence type="ECO:0000313" key="5">
    <source>
        <dbReference type="EMBL" id="GAF74664.1"/>
    </source>
</evidence>
<keyword evidence="1" id="KW-0677">Repeat</keyword>
<dbReference type="Pfam" id="PF00005">
    <property type="entry name" value="ABC_tran"/>
    <property type="match status" value="1"/>
</dbReference>
<organism evidence="5">
    <name type="scientific">marine sediment metagenome</name>
    <dbReference type="NCBI Taxonomy" id="412755"/>
    <lineage>
        <taxon>unclassified sequences</taxon>
        <taxon>metagenomes</taxon>
        <taxon>ecological metagenomes</taxon>
    </lineage>
</organism>
<evidence type="ECO:0000256" key="3">
    <source>
        <dbReference type="ARBA" id="ARBA00022840"/>
    </source>
</evidence>
<dbReference type="SMART" id="SM00382">
    <property type="entry name" value="AAA"/>
    <property type="match status" value="1"/>
</dbReference>
<dbReference type="Gene3D" id="3.40.50.300">
    <property type="entry name" value="P-loop containing nucleotide triphosphate hydrolases"/>
    <property type="match status" value="1"/>
</dbReference>
<dbReference type="InterPro" id="IPR003439">
    <property type="entry name" value="ABC_transporter-like_ATP-bd"/>
</dbReference>
<dbReference type="InterPro" id="IPR003593">
    <property type="entry name" value="AAA+_ATPase"/>
</dbReference>
<dbReference type="GO" id="GO:0005524">
    <property type="term" value="F:ATP binding"/>
    <property type="evidence" value="ECO:0007669"/>
    <property type="project" value="UniProtKB-KW"/>
</dbReference>
<dbReference type="PANTHER" id="PTHR19211:SF14">
    <property type="entry name" value="ATP-BINDING CASSETTE SUB-FAMILY F MEMBER 1"/>
    <property type="match status" value="1"/>
</dbReference>
<dbReference type="AlphaFoldDB" id="X0S0S0"/>
<dbReference type="PROSITE" id="PS50893">
    <property type="entry name" value="ABC_TRANSPORTER_2"/>
    <property type="match status" value="1"/>
</dbReference>
<dbReference type="CDD" id="cd03221">
    <property type="entry name" value="ABCF_EF-3"/>
    <property type="match status" value="1"/>
</dbReference>
<dbReference type="PANTHER" id="PTHR19211">
    <property type="entry name" value="ATP-BINDING TRANSPORT PROTEIN-RELATED"/>
    <property type="match status" value="1"/>
</dbReference>
<feature type="domain" description="ABC transporter" evidence="4">
    <location>
        <begin position="2"/>
        <end position="216"/>
    </location>
</feature>
<feature type="non-terminal residue" evidence="5">
    <location>
        <position position="278"/>
    </location>
</feature>
<dbReference type="InterPro" id="IPR032781">
    <property type="entry name" value="ABC_tran_Xtn"/>
</dbReference>